<evidence type="ECO:0000259" key="2">
    <source>
        <dbReference type="Pfam" id="PF04909"/>
    </source>
</evidence>
<accession>A0A1I4I4I2</accession>
<name>A0A1I4I4I2_9ACTN</name>
<proteinExistence type="predicted"/>
<dbReference type="STRING" id="504800.SAMN04488085_11235"/>
<dbReference type="EMBL" id="FOSW01000012">
    <property type="protein sequence ID" value="SFL49174.1"/>
    <property type="molecule type" value="Genomic_DNA"/>
</dbReference>
<feature type="domain" description="Amidohydrolase-related" evidence="2">
    <location>
        <begin position="9"/>
        <end position="334"/>
    </location>
</feature>
<dbReference type="InterPro" id="IPR032466">
    <property type="entry name" value="Metal_Hydrolase"/>
</dbReference>
<keyword evidence="4" id="KW-1185">Reference proteome</keyword>
<dbReference type="GO" id="GO:0019748">
    <property type="term" value="P:secondary metabolic process"/>
    <property type="evidence" value="ECO:0007669"/>
    <property type="project" value="TreeGrafter"/>
</dbReference>
<dbReference type="InterPro" id="IPR032465">
    <property type="entry name" value="ACMSD"/>
</dbReference>
<protein>
    <submittedName>
        <fullName evidence="3">Aminocarboxymuconate-semialdehyde decarboxylase</fullName>
    </submittedName>
</protein>
<dbReference type="Pfam" id="PF04909">
    <property type="entry name" value="Amidohydro_2"/>
    <property type="match status" value="1"/>
</dbReference>
<dbReference type="InterPro" id="IPR006680">
    <property type="entry name" value="Amidohydro-rel"/>
</dbReference>
<dbReference type="SUPFAM" id="SSF51556">
    <property type="entry name" value="Metallo-dependent hydrolases"/>
    <property type="match status" value="1"/>
</dbReference>
<sequence length="336" mass="37632">MSGRTGRTVDIHAHVLTPACLELVQGLMEPQYEPFSYWAGGETNQYQAGHMREILPKATDVDVRLADMDAMGIDVQALSVAPPQYYYWTDVDLGRRLARLQNDNLAAMVQAHPDRFVGLATVPLQDVSSAVEELEHCVRELDFRGVEINTNVFGLDLDDPRFRPFFAKAEELDVVVLLHPNGFTHGERLQKYYLTNVIGNPLDTTVAITRMIHGGVLEEHPALTLCLVHGGGFLPFYSSRMDHSYELRPEGRHHITRPPSTYLRQVFVDCLVFDSPHLEFLVQQMGPDHVVIGTDYPFDMGHYDPLGQIDGVRGVGEEDKDLIRGATAAKLLKLEG</sequence>
<evidence type="ECO:0000256" key="1">
    <source>
        <dbReference type="ARBA" id="ARBA00023239"/>
    </source>
</evidence>
<dbReference type="AlphaFoldDB" id="A0A1I4I4I2"/>
<dbReference type="PANTHER" id="PTHR21240:SF28">
    <property type="entry name" value="ISO-OROTATE DECARBOXYLASE (EUROFUNG)"/>
    <property type="match status" value="1"/>
</dbReference>
<dbReference type="GO" id="GO:0016787">
    <property type="term" value="F:hydrolase activity"/>
    <property type="evidence" value="ECO:0007669"/>
    <property type="project" value="InterPro"/>
</dbReference>
<dbReference type="Proteomes" id="UP000199152">
    <property type="component" value="Unassembled WGS sequence"/>
</dbReference>
<evidence type="ECO:0000313" key="4">
    <source>
        <dbReference type="Proteomes" id="UP000199152"/>
    </source>
</evidence>
<dbReference type="OrthoDB" id="8673173at2"/>
<dbReference type="GO" id="GO:0005737">
    <property type="term" value="C:cytoplasm"/>
    <property type="evidence" value="ECO:0007669"/>
    <property type="project" value="TreeGrafter"/>
</dbReference>
<gene>
    <name evidence="3" type="ORF">SAMN04488085_11235</name>
</gene>
<dbReference type="InParanoid" id="A0A1I4I4I2"/>
<reference evidence="3 4" key="1">
    <citation type="submission" date="2016-10" db="EMBL/GenBank/DDBJ databases">
        <authorList>
            <person name="de Groot N.N."/>
        </authorList>
    </citation>
    <scope>NUCLEOTIDE SEQUENCE [LARGE SCALE GENOMIC DNA]</scope>
    <source>
        <strain evidence="3 4">DSM 45317</strain>
    </source>
</reference>
<keyword evidence="1" id="KW-0456">Lyase</keyword>
<evidence type="ECO:0000313" key="3">
    <source>
        <dbReference type="EMBL" id="SFL49174.1"/>
    </source>
</evidence>
<dbReference type="Gene3D" id="3.20.20.140">
    <property type="entry name" value="Metal-dependent hydrolases"/>
    <property type="match status" value="1"/>
</dbReference>
<organism evidence="3 4">
    <name type="scientific">Geodermatophilus ruber</name>
    <dbReference type="NCBI Taxonomy" id="504800"/>
    <lineage>
        <taxon>Bacteria</taxon>
        <taxon>Bacillati</taxon>
        <taxon>Actinomycetota</taxon>
        <taxon>Actinomycetes</taxon>
        <taxon>Geodermatophilales</taxon>
        <taxon>Geodermatophilaceae</taxon>
        <taxon>Geodermatophilus</taxon>
    </lineage>
</organism>
<dbReference type="PANTHER" id="PTHR21240">
    <property type="entry name" value="2-AMINO-3-CARBOXYLMUCONATE-6-SEMIALDEHYDE DECARBOXYLASE"/>
    <property type="match status" value="1"/>
</dbReference>
<dbReference type="GO" id="GO:0016831">
    <property type="term" value="F:carboxy-lyase activity"/>
    <property type="evidence" value="ECO:0007669"/>
    <property type="project" value="InterPro"/>
</dbReference>
<dbReference type="RefSeq" id="WP_091327333.1">
    <property type="nucleotide sequence ID" value="NZ_FOSW01000012.1"/>
</dbReference>